<evidence type="ECO:0000256" key="1">
    <source>
        <dbReference type="SAM" id="MobiDB-lite"/>
    </source>
</evidence>
<gene>
    <name evidence="3" type="ORF">Q9L58_009452</name>
</gene>
<feature type="transmembrane region" description="Helical" evidence="2">
    <location>
        <begin position="220"/>
        <end position="244"/>
    </location>
</feature>
<feature type="transmembrane region" description="Helical" evidence="2">
    <location>
        <begin position="389"/>
        <end position="412"/>
    </location>
</feature>
<organism evidence="3 4">
    <name type="scientific">Discina gigas</name>
    <dbReference type="NCBI Taxonomy" id="1032678"/>
    <lineage>
        <taxon>Eukaryota</taxon>
        <taxon>Fungi</taxon>
        <taxon>Dikarya</taxon>
        <taxon>Ascomycota</taxon>
        <taxon>Pezizomycotina</taxon>
        <taxon>Pezizomycetes</taxon>
        <taxon>Pezizales</taxon>
        <taxon>Discinaceae</taxon>
        <taxon>Discina</taxon>
    </lineage>
</organism>
<feature type="transmembrane region" description="Helical" evidence="2">
    <location>
        <begin position="424"/>
        <end position="443"/>
    </location>
</feature>
<reference evidence="3 4" key="1">
    <citation type="submission" date="2024-02" db="EMBL/GenBank/DDBJ databases">
        <title>Discinaceae phylogenomics.</title>
        <authorList>
            <person name="Dirks A.C."/>
            <person name="James T.Y."/>
        </authorList>
    </citation>
    <scope>NUCLEOTIDE SEQUENCE [LARGE SCALE GENOMIC DNA]</scope>
    <source>
        <strain evidence="3 4">ACD0624</strain>
    </source>
</reference>
<feature type="transmembrane region" description="Helical" evidence="2">
    <location>
        <begin position="189"/>
        <end position="208"/>
    </location>
</feature>
<accession>A0ABR3G6V6</accession>
<evidence type="ECO:0000313" key="3">
    <source>
        <dbReference type="EMBL" id="KAL0631686.1"/>
    </source>
</evidence>
<evidence type="ECO:0000256" key="2">
    <source>
        <dbReference type="SAM" id="Phobius"/>
    </source>
</evidence>
<keyword evidence="2" id="KW-1133">Transmembrane helix</keyword>
<dbReference type="EMBL" id="JBBBZM010000221">
    <property type="protein sequence ID" value="KAL0631686.1"/>
    <property type="molecule type" value="Genomic_DNA"/>
</dbReference>
<protein>
    <submittedName>
        <fullName evidence="3">Uncharacterized protein</fullName>
    </submittedName>
</protein>
<keyword evidence="4" id="KW-1185">Reference proteome</keyword>
<proteinExistence type="predicted"/>
<evidence type="ECO:0000313" key="4">
    <source>
        <dbReference type="Proteomes" id="UP001447188"/>
    </source>
</evidence>
<feature type="region of interest" description="Disordered" evidence="1">
    <location>
        <begin position="260"/>
        <end position="327"/>
    </location>
</feature>
<sequence>MRINSTRDITVANKGDTVCRRGDWLDIAKFFLFNFVVHALTVVNAPGAKTLRSLHTSLTAILLPFSGAYRAFQSMAFYRWEKEGDLNIALRAQALCTTIPSEHHPTAGVLFPALNVIDVHGQHSVPPHGFLEWTGLKSPTLRPTYQLCRVPWWFAIVPLKQPSIPSTTPQGPTVENNPMSETKISCDYNVMKIFAAILQIFSGLFQIYQARGKQLERYGYSAYSLTVIPYVLMSLVNLFACLCIPQYPMMYIVHYGGKQRPLPTRPTERPETANMDSIETQSASSETSTATADEQEASLTAAVSPIDPPVGEEMPLLRDGSHSPGADTIRVSMSSSPDAVPGEDTNHFDWEPEVKDMVSGVVGVAYGDWDYAMRDKTLPQSETSTPIRLFIYFIAVVVLVAPYLIMLVLTNFEERESTRTQRSWILAWLIMGQFGGLLSGAWENECWRVITRLPRLPSAVMTRFVVSFSIILLMSIGTIGGFVVVGNMILEDWVCTVI</sequence>
<keyword evidence="2" id="KW-0472">Membrane</keyword>
<dbReference type="Proteomes" id="UP001447188">
    <property type="component" value="Unassembled WGS sequence"/>
</dbReference>
<name>A0ABR3G6V6_9PEZI</name>
<feature type="transmembrane region" description="Helical" evidence="2">
    <location>
        <begin position="464"/>
        <end position="490"/>
    </location>
</feature>
<feature type="compositionally biased region" description="Low complexity" evidence="1">
    <location>
        <begin position="279"/>
        <end position="292"/>
    </location>
</feature>
<keyword evidence="2" id="KW-0812">Transmembrane</keyword>
<comment type="caution">
    <text evidence="3">The sequence shown here is derived from an EMBL/GenBank/DDBJ whole genome shotgun (WGS) entry which is preliminary data.</text>
</comment>